<reference evidence="2 3" key="1">
    <citation type="submission" date="2021-06" db="EMBL/GenBank/DDBJ databases">
        <title>Caerostris extrusa draft genome.</title>
        <authorList>
            <person name="Kono N."/>
            <person name="Arakawa K."/>
        </authorList>
    </citation>
    <scope>NUCLEOTIDE SEQUENCE [LARGE SCALE GENOMIC DNA]</scope>
</reference>
<gene>
    <name evidence="2" type="ORF">CEXT_296661</name>
</gene>
<keyword evidence="1" id="KW-0732">Signal</keyword>
<keyword evidence="3" id="KW-1185">Reference proteome</keyword>
<accession>A0AAV4R8P9</accession>
<evidence type="ECO:0000256" key="1">
    <source>
        <dbReference type="SAM" id="SignalP"/>
    </source>
</evidence>
<protein>
    <submittedName>
        <fullName evidence="2">Uncharacterized protein</fullName>
    </submittedName>
</protein>
<dbReference type="EMBL" id="BPLR01007453">
    <property type="protein sequence ID" value="GIY17016.1"/>
    <property type="molecule type" value="Genomic_DNA"/>
</dbReference>
<feature type="chain" id="PRO_5043943706" evidence="1">
    <location>
        <begin position="22"/>
        <end position="78"/>
    </location>
</feature>
<feature type="signal peptide" evidence="1">
    <location>
        <begin position="1"/>
        <end position="21"/>
    </location>
</feature>
<comment type="caution">
    <text evidence="2">The sequence shown here is derived from an EMBL/GenBank/DDBJ whole genome shotgun (WGS) entry which is preliminary data.</text>
</comment>
<dbReference type="Proteomes" id="UP001054945">
    <property type="component" value="Unassembled WGS sequence"/>
</dbReference>
<evidence type="ECO:0000313" key="2">
    <source>
        <dbReference type="EMBL" id="GIY17016.1"/>
    </source>
</evidence>
<evidence type="ECO:0000313" key="3">
    <source>
        <dbReference type="Proteomes" id="UP001054945"/>
    </source>
</evidence>
<name>A0AAV4R8P9_CAEEX</name>
<dbReference type="AlphaFoldDB" id="A0AAV4R8P9"/>
<proteinExistence type="predicted"/>
<sequence>MNSATLVILLFGLLLAKTCQAATLGDGEIVHGGHGLKEHGVGAKDHEGKGYGVTKVEPRPKVTAEVLALDLATTKAKV</sequence>
<organism evidence="2 3">
    <name type="scientific">Caerostris extrusa</name>
    <name type="common">Bark spider</name>
    <name type="synonym">Caerostris bankana</name>
    <dbReference type="NCBI Taxonomy" id="172846"/>
    <lineage>
        <taxon>Eukaryota</taxon>
        <taxon>Metazoa</taxon>
        <taxon>Ecdysozoa</taxon>
        <taxon>Arthropoda</taxon>
        <taxon>Chelicerata</taxon>
        <taxon>Arachnida</taxon>
        <taxon>Araneae</taxon>
        <taxon>Araneomorphae</taxon>
        <taxon>Entelegynae</taxon>
        <taxon>Araneoidea</taxon>
        <taxon>Araneidae</taxon>
        <taxon>Caerostris</taxon>
    </lineage>
</organism>